<feature type="compositionally biased region" description="Polar residues" evidence="2">
    <location>
        <begin position="402"/>
        <end position="414"/>
    </location>
</feature>
<organism evidence="3 4">
    <name type="scientific">Onychostoma macrolepis</name>
    <dbReference type="NCBI Taxonomy" id="369639"/>
    <lineage>
        <taxon>Eukaryota</taxon>
        <taxon>Metazoa</taxon>
        <taxon>Chordata</taxon>
        <taxon>Craniata</taxon>
        <taxon>Vertebrata</taxon>
        <taxon>Euteleostomi</taxon>
        <taxon>Actinopterygii</taxon>
        <taxon>Neopterygii</taxon>
        <taxon>Teleostei</taxon>
        <taxon>Ostariophysi</taxon>
        <taxon>Cypriniformes</taxon>
        <taxon>Cyprinidae</taxon>
        <taxon>Acrossocheilinae</taxon>
        <taxon>Onychostoma</taxon>
    </lineage>
</organism>
<feature type="coiled-coil region" evidence="1">
    <location>
        <begin position="170"/>
        <end position="197"/>
    </location>
</feature>
<dbReference type="AlphaFoldDB" id="A0A7J6CAY1"/>
<feature type="region of interest" description="Disordered" evidence="2">
    <location>
        <begin position="96"/>
        <end position="118"/>
    </location>
</feature>
<evidence type="ECO:0000313" key="4">
    <source>
        <dbReference type="Proteomes" id="UP000579812"/>
    </source>
</evidence>
<accession>A0A7J6CAY1</accession>
<evidence type="ECO:0000256" key="1">
    <source>
        <dbReference type="SAM" id="Coils"/>
    </source>
</evidence>
<protein>
    <submittedName>
        <fullName evidence="3">Uncharacterized protein</fullName>
    </submittedName>
</protein>
<name>A0A7J6CAY1_9TELE</name>
<gene>
    <name evidence="3" type="ORF">G5714_014810</name>
</gene>
<evidence type="ECO:0000256" key="2">
    <source>
        <dbReference type="SAM" id="MobiDB-lite"/>
    </source>
</evidence>
<feature type="region of interest" description="Disordered" evidence="2">
    <location>
        <begin position="1"/>
        <end position="83"/>
    </location>
</feature>
<feature type="compositionally biased region" description="Polar residues" evidence="2">
    <location>
        <begin position="99"/>
        <end position="108"/>
    </location>
</feature>
<comment type="caution">
    <text evidence="3">The sequence shown here is derived from an EMBL/GenBank/DDBJ whole genome shotgun (WGS) entry which is preliminary data.</text>
</comment>
<sequence>MIKPGLQPQRASQDHRCPCLQPHHPVKAKRKMLQPQGGPEDQERAEPPDQLDQQMTADEEDKELQEELERSPPTLKHNILYQQSETVKADYRTYKKPATASSESTADNRTGHKGGRLQLQNLPSSQKFASHAPYLTSSLAAPHQLFTPYTAHRAVPHTDSLTPLYPTSIISSLVHDLLDLRQEVNELKLQVTESYREPTPAQQEKAQNGCKEPYRMAQQKEITSLQEAPTAAGHQAQCEKATRQDLERELFHTKTLLKTAYVELNERNTRTKSLEGHLHAARAEVQTLTQQFCSIKEELDMVQRELKQSYRLCMDSNKRHPAARHTASSANPLTPVHRYEEGSQSLLPDISQNPKQAPEGTQHCHNARPFYRKPLASRGKSRCHGNRPRSQTSHWQEPWKRPSSSCEQHGMSNDSPPQHPSPHPSHRCQMDAAPGQLDTPTSELQELLTLAKELLEQDSTEEYCEGQTSDSLPDVTQHQTPPREEHPLKPVDTPEAARQRWIEQQAHMPNSETSTNTTQASSSRCRHQSKATPQTSDFCESLTRLFHTTGTTDSLLANNINNHLTRTNSLQDDSRHCIDTCCTCSRIRTLLQLTSPHHRNHSWRQPTAREPPQSPSHEWQQALSMKVSVYSVLFVSEPVHNPHYMVAKSPWCPQEDGSANSTTSGALVRSSF</sequence>
<evidence type="ECO:0000313" key="3">
    <source>
        <dbReference type="EMBL" id="KAF4103823.1"/>
    </source>
</evidence>
<feature type="compositionally biased region" description="Polar residues" evidence="2">
    <location>
        <begin position="466"/>
        <end position="480"/>
    </location>
</feature>
<feature type="compositionally biased region" description="Polar residues" evidence="2">
    <location>
        <begin position="507"/>
        <end position="523"/>
    </location>
</feature>
<feature type="region of interest" description="Disordered" evidence="2">
    <location>
        <begin position="459"/>
        <end position="533"/>
    </location>
</feature>
<dbReference type="EMBL" id="JAAMOB010000015">
    <property type="protein sequence ID" value="KAF4103823.1"/>
    <property type="molecule type" value="Genomic_DNA"/>
</dbReference>
<keyword evidence="4" id="KW-1185">Reference proteome</keyword>
<keyword evidence="1" id="KW-0175">Coiled coil</keyword>
<reference evidence="3 4" key="1">
    <citation type="submission" date="2020-04" db="EMBL/GenBank/DDBJ databases">
        <title>Chromosome-level genome assembly of a cyprinid fish Onychostoma macrolepis by integration of Nanopore Sequencing, Bionano and Hi-C technology.</title>
        <authorList>
            <person name="Wang D."/>
        </authorList>
    </citation>
    <scope>NUCLEOTIDE SEQUENCE [LARGE SCALE GENOMIC DNA]</scope>
    <source>
        <strain evidence="3">SWU-2019</strain>
        <tissue evidence="3">Muscle</tissue>
    </source>
</reference>
<proteinExistence type="predicted"/>
<feature type="compositionally biased region" description="Polar residues" evidence="2">
    <location>
        <begin position="342"/>
        <end position="355"/>
    </location>
</feature>
<feature type="region of interest" description="Disordered" evidence="2">
    <location>
        <begin position="320"/>
        <end position="438"/>
    </location>
</feature>
<dbReference type="Proteomes" id="UP000579812">
    <property type="component" value="Unassembled WGS sequence"/>
</dbReference>